<dbReference type="EMBL" id="JAAITX010000002">
    <property type="protein sequence ID" value="NVH58038.1"/>
    <property type="molecule type" value="Genomic_DNA"/>
</dbReference>
<evidence type="ECO:0000313" key="3">
    <source>
        <dbReference type="EMBL" id="NSK13875.1"/>
    </source>
</evidence>
<comment type="caution">
    <text evidence="4">The sequence shown here is derived from an EMBL/GenBank/DDBJ whole genome shotgun (WGS) entry which is preliminary data.</text>
</comment>
<dbReference type="Pfam" id="PF18984">
    <property type="entry name" value="DUF5717_N"/>
    <property type="match status" value="1"/>
</dbReference>
<evidence type="ECO:0000259" key="1">
    <source>
        <dbReference type="Pfam" id="PF18983"/>
    </source>
</evidence>
<reference evidence="5 6" key="1">
    <citation type="journal article" date="2020" name="Cell Host Microbe">
        <title>Functional and Genomic Variation between Human-Derived Isolates of Lachnospiraceae Reveals Inter- and Intra-Species Diversity.</title>
        <authorList>
            <person name="Sorbara M.T."/>
            <person name="Littmann E.R."/>
            <person name="Fontana E."/>
            <person name="Moody T.U."/>
            <person name="Kohout C.E."/>
            <person name="Gjonbalaj M."/>
            <person name="Eaton V."/>
            <person name="Seok R."/>
            <person name="Leiner I.M."/>
            <person name="Pamer E.G."/>
        </authorList>
    </citation>
    <scope>NUCLEOTIDE SEQUENCE [LARGE SCALE GENOMIC DNA]</scope>
    <source>
        <strain evidence="4 5">MSK.17.11</strain>
        <strain evidence="3 6">MSK.17.38</strain>
    </source>
</reference>
<evidence type="ECO:0000259" key="2">
    <source>
        <dbReference type="Pfam" id="PF18984"/>
    </source>
</evidence>
<dbReference type="Proteomes" id="UP000528555">
    <property type="component" value="Unassembled WGS sequence"/>
</dbReference>
<keyword evidence="5" id="KW-1185">Reference proteome</keyword>
<dbReference type="Proteomes" id="UP000701680">
    <property type="component" value="Unassembled WGS sequence"/>
</dbReference>
<dbReference type="OrthoDB" id="9758235at2"/>
<dbReference type="InterPro" id="IPR043775">
    <property type="entry name" value="DUF5717_N"/>
</dbReference>
<name>A0A850HFK5_9FIRM</name>
<dbReference type="AlphaFoldDB" id="A0A850HFK5"/>
<organism evidence="4 5">
    <name type="scientific">Dorea phocaeensis</name>
    <dbReference type="NCBI Taxonomy" id="2040291"/>
    <lineage>
        <taxon>Bacteria</taxon>
        <taxon>Bacillati</taxon>
        <taxon>Bacillota</taxon>
        <taxon>Clostridia</taxon>
        <taxon>Lachnospirales</taxon>
        <taxon>Lachnospiraceae</taxon>
        <taxon>Dorea</taxon>
    </lineage>
</organism>
<evidence type="ECO:0000313" key="5">
    <source>
        <dbReference type="Proteomes" id="UP000528555"/>
    </source>
</evidence>
<dbReference type="RefSeq" id="WP_101694135.1">
    <property type="nucleotide sequence ID" value="NZ_JAAITX010000002.1"/>
</dbReference>
<gene>
    <name evidence="4" type="ORF">G5A66_05100</name>
    <name evidence="3" type="ORF">G5A75_03100</name>
</gene>
<dbReference type="EMBL" id="JAAIUO010000002">
    <property type="protein sequence ID" value="NSK13875.1"/>
    <property type="molecule type" value="Genomic_DNA"/>
</dbReference>
<reference evidence="4" key="2">
    <citation type="submission" date="2020-02" db="EMBL/GenBank/DDBJ databases">
        <authorList>
            <person name="Littmann E."/>
            <person name="Sorbara M."/>
        </authorList>
    </citation>
    <scope>NUCLEOTIDE SEQUENCE</scope>
    <source>
        <strain evidence="4">MSK.17.11</strain>
        <strain evidence="3">MSK.17.38</strain>
    </source>
</reference>
<evidence type="ECO:0000313" key="4">
    <source>
        <dbReference type="EMBL" id="NVH58038.1"/>
    </source>
</evidence>
<accession>A0A850HFK5</accession>
<feature type="domain" description="DUF5717" evidence="1">
    <location>
        <begin position="795"/>
        <end position="1094"/>
    </location>
</feature>
<dbReference type="InterPro" id="IPR043774">
    <property type="entry name" value="DUF5717_C"/>
</dbReference>
<feature type="domain" description="DUF5717" evidence="2">
    <location>
        <begin position="1"/>
        <end position="753"/>
    </location>
</feature>
<protein>
    <recommendedName>
        <fullName evidence="7">DUF5717 domain-containing protein</fullName>
    </recommendedName>
</protein>
<evidence type="ECO:0008006" key="7">
    <source>
        <dbReference type="Google" id="ProtNLM"/>
    </source>
</evidence>
<sequence length="1097" mass="130393">MKNKIQKFSKGDFQSLRPDVIFDETNLVLIIGEGEVYRGSFTLKTNSDQMIRGLVYPSSSRVHFKDQGFEGNPAKVEFTYDGRGLRPGHVEEGTFTVVCNGGEYELSFTAIIEKPYVMTSYGKVQSTDDFRKLAIKDYSEAGRLFRSREFYEILKYENERTFYLYDNMRKWSLGEQAMEEFLVGIKQKECIFLTLQGEGMLFEDITEPTKGTLAIMKNTWGYMPIRIEAEGAFIKVSRPEISTDDFVGNVYEIEYVVRPEYLHAGRNYGVLRFVTPYEILSYEIEVLQNQEYDENRRVPELLMAQIIKEYVGCMAGRIELNRWVDSATEKMAALRKLNPQSEMYQLRQAHIYLIGNRIEEAKWILENYNYNRFAIGKDPITNCYYLFLTAMIRGKGSHVDRVLDEIGKTYMRHQDSWELLNMILTLDTRYKSPYKRLEVLEQQYEYGTHEVLFYLQAYLCYKEKPTLLKKLGDFELQILNFAAKYRLMTKELALYVSNFASQQKNYSDALFRILERIYKMYSEPMILNTICTLLIKGNKNQKRYYPWYQKAVDAELKIAQLYEYYMITLDEEGAHGPLPKSIFLYFMHGNTLNYKKAAFLYANLVTYEEQAGDLYLSYREQMVAFTWEQLMKRHITESLRILYKRFCTEEDMTPERMEAMRDVCFAYKVTTKVPNMNCVLVIEKDGVIRQRVPYDEDGGAIIFLYDKESRIVWESLEGRHYTDSIVYETKRLFYEPRFVEMCRKYAVSSGVWEQEDEREKPTFDNLKVNGIDAYDEREVFRLCSRRIREDNYEEDEFLSYLCFKLFQKEQYDKVTLMYLASYYCGATRDMKKLWKVLQEYEIPSYKIGERIITQMLFSENLFQEESVFEDYYLSDSVYFRLKQAYLGYVSREYVVGDRMLKPVVFEIIARECAQKEDLPDICKAALLKYYAGKQYPEELDEILHCVLREMCEKQLVFPFYLAYQEEWLREVQLYDKTMIFYHAKPGSRVKLYYKMRQENREELGYREESMMPMYENLYVKQFVLFADEIVSYYFQEKSDTEMTVTEKETISGDGDTAKAGRYGKLNSMTQMRPATRRQAMMTYEEEQRLADQLFQMY</sequence>
<proteinExistence type="predicted"/>
<evidence type="ECO:0000313" key="6">
    <source>
        <dbReference type="Proteomes" id="UP000701680"/>
    </source>
</evidence>
<dbReference type="Pfam" id="PF18983">
    <property type="entry name" value="DUF5717"/>
    <property type="match status" value="1"/>
</dbReference>